<gene>
    <name evidence="2" type="ORF">SAMN05444858_12460</name>
</gene>
<dbReference type="EMBL" id="FTNF01000024">
    <property type="protein sequence ID" value="SIR88478.1"/>
    <property type="molecule type" value="Genomic_DNA"/>
</dbReference>
<keyword evidence="1" id="KW-1133">Transmembrane helix</keyword>
<keyword evidence="1" id="KW-0472">Membrane</keyword>
<proteinExistence type="predicted"/>
<evidence type="ECO:0000256" key="1">
    <source>
        <dbReference type="SAM" id="Phobius"/>
    </source>
</evidence>
<evidence type="ECO:0000313" key="3">
    <source>
        <dbReference type="Proteomes" id="UP000186004"/>
    </source>
</evidence>
<reference evidence="2 3" key="1">
    <citation type="submission" date="2017-01" db="EMBL/GenBank/DDBJ databases">
        <authorList>
            <person name="Mah S.A."/>
            <person name="Swanson W.J."/>
            <person name="Moy G.W."/>
            <person name="Vacquier V.D."/>
        </authorList>
    </citation>
    <scope>NUCLEOTIDE SEQUENCE [LARGE SCALE GENOMIC DNA]</scope>
    <source>
        <strain evidence="2 3">DSM 45758</strain>
    </source>
</reference>
<dbReference type="RefSeq" id="WP_076473461.1">
    <property type="nucleotide sequence ID" value="NZ_FTNF01000024.1"/>
</dbReference>
<keyword evidence="1" id="KW-0812">Transmembrane</keyword>
<evidence type="ECO:0000313" key="2">
    <source>
        <dbReference type="EMBL" id="SIR88478.1"/>
    </source>
</evidence>
<sequence length="113" mass="11760">MTPSTRVALVVLRCTVALLPRDLRARYLEQWEADVRGATDLGMSPLRLAAGTLGAAALIANADRKGTRTMQPIGPLALALRLLGGANARRHAAALAAVLALSLLTGVGLLIAR</sequence>
<organism evidence="2 3">
    <name type="scientific">Micromonospora avicenniae</name>
    <dbReference type="NCBI Taxonomy" id="1198245"/>
    <lineage>
        <taxon>Bacteria</taxon>
        <taxon>Bacillati</taxon>
        <taxon>Actinomycetota</taxon>
        <taxon>Actinomycetes</taxon>
        <taxon>Micromonosporales</taxon>
        <taxon>Micromonosporaceae</taxon>
        <taxon>Micromonospora</taxon>
    </lineage>
</organism>
<accession>A0A1N7EKF6</accession>
<protein>
    <submittedName>
        <fullName evidence="2">Uncharacterized protein</fullName>
    </submittedName>
</protein>
<dbReference type="AlphaFoldDB" id="A0A1N7EKF6"/>
<dbReference type="Proteomes" id="UP000186004">
    <property type="component" value="Unassembled WGS sequence"/>
</dbReference>
<keyword evidence="3" id="KW-1185">Reference proteome</keyword>
<name>A0A1N7EKF6_9ACTN</name>
<dbReference type="OrthoDB" id="3697515at2"/>
<feature type="transmembrane region" description="Helical" evidence="1">
    <location>
        <begin position="92"/>
        <end position="112"/>
    </location>
</feature>